<feature type="transmembrane region" description="Helical" evidence="8">
    <location>
        <begin position="163"/>
        <end position="186"/>
    </location>
</feature>
<comment type="caution">
    <text evidence="10">The sequence shown here is derived from an EMBL/GenBank/DDBJ whole genome shotgun (WGS) entry which is preliminary data.</text>
</comment>
<comment type="subcellular location">
    <subcellularLocation>
        <location evidence="1">Membrane</location>
        <topology evidence="1">Multi-pass membrane protein</topology>
    </subcellularLocation>
</comment>
<dbReference type="PANTHER" id="PTHR23502">
    <property type="entry name" value="MAJOR FACILITATOR SUPERFAMILY"/>
    <property type="match status" value="1"/>
</dbReference>
<dbReference type="InterPro" id="IPR020846">
    <property type="entry name" value="MFS_dom"/>
</dbReference>
<dbReference type="SUPFAM" id="SSF103473">
    <property type="entry name" value="MFS general substrate transporter"/>
    <property type="match status" value="1"/>
</dbReference>
<evidence type="ECO:0000256" key="5">
    <source>
        <dbReference type="ARBA" id="ARBA00023136"/>
    </source>
</evidence>
<feature type="transmembrane region" description="Helical" evidence="8">
    <location>
        <begin position="367"/>
        <end position="384"/>
    </location>
</feature>
<keyword evidence="11" id="KW-1185">Reference proteome</keyword>
<evidence type="ECO:0000256" key="3">
    <source>
        <dbReference type="ARBA" id="ARBA00022692"/>
    </source>
</evidence>
<feature type="transmembrane region" description="Helical" evidence="8">
    <location>
        <begin position="560"/>
        <end position="582"/>
    </location>
</feature>
<keyword evidence="4 8" id="KW-1133">Transmembrane helix</keyword>
<dbReference type="GO" id="GO:0022857">
    <property type="term" value="F:transmembrane transporter activity"/>
    <property type="evidence" value="ECO:0007669"/>
    <property type="project" value="InterPro"/>
</dbReference>
<dbReference type="Gene3D" id="1.20.1720.10">
    <property type="entry name" value="Multidrug resistance protein D"/>
    <property type="match status" value="1"/>
</dbReference>
<evidence type="ECO:0000313" key="10">
    <source>
        <dbReference type="EMBL" id="KAH7127844.1"/>
    </source>
</evidence>
<reference evidence="10" key="1">
    <citation type="journal article" date="2021" name="Nat. Commun.">
        <title>Genetic determinants of endophytism in the Arabidopsis root mycobiome.</title>
        <authorList>
            <person name="Mesny F."/>
            <person name="Miyauchi S."/>
            <person name="Thiergart T."/>
            <person name="Pickel B."/>
            <person name="Atanasova L."/>
            <person name="Karlsson M."/>
            <person name="Huettel B."/>
            <person name="Barry K.W."/>
            <person name="Haridas S."/>
            <person name="Chen C."/>
            <person name="Bauer D."/>
            <person name="Andreopoulos W."/>
            <person name="Pangilinan J."/>
            <person name="LaButti K."/>
            <person name="Riley R."/>
            <person name="Lipzen A."/>
            <person name="Clum A."/>
            <person name="Drula E."/>
            <person name="Henrissat B."/>
            <person name="Kohler A."/>
            <person name="Grigoriev I.V."/>
            <person name="Martin F.M."/>
            <person name="Hacquard S."/>
        </authorList>
    </citation>
    <scope>NUCLEOTIDE SEQUENCE</scope>
    <source>
        <strain evidence="10">MPI-CAGE-AT-0021</strain>
    </source>
</reference>
<evidence type="ECO:0000259" key="9">
    <source>
        <dbReference type="PROSITE" id="PS50850"/>
    </source>
</evidence>
<dbReference type="InterPro" id="IPR036259">
    <property type="entry name" value="MFS_trans_sf"/>
</dbReference>
<proteinExistence type="predicted"/>
<feature type="transmembrane region" description="Helical" evidence="8">
    <location>
        <begin position="198"/>
        <end position="225"/>
    </location>
</feature>
<evidence type="ECO:0000313" key="11">
    <source>
        <dbReference type="Proteomes" id="UP000717696"/>
    </source>
</evidence>
<feature type="region of interest" description="Disordered" evidence="7">
    <location>
        <begin position="34"/>
        <end position="76"/>
    </location>
</feature>
<accession>A0A9P9DZE0</accession>
<dbReference type="OrthoDB" id="440553at2759"/>
<name>A0A9P9DZE0_9HYPO</name>
<dbReference type="AlphaFoldDB" id="A0A9P9DZE0"/>
<dbReference type="Pfam" id="PF07690">
    <property type="entry name" value="MFS_1"/>
    <property type="match status" value="1"/>
</dbReference>
<dbReference type="Proteomes" id="UP000717696">
    <property type="component" value="Unassembled WGS sequence"/>
</dbReference>
<feature type="compositionally biased region" description="Polar residues" evidence="7">
    <location>
        <begin position="47"/>
        <end position="70"/>
    </location>
</feature>
<dbReference type="EMBL" id="JAGMUU010000022">
    <property type="protein sequence ID" value="KAH7127844.1"/>
    <property type="molecule type" value="Genomic_DNA"/>
</dbReference>
<feature type="compositionally biased region" description="Basic and acidic residues" evidence="7">
    <location>
        <begin position="90"/>
        <end position="99"/>
    </location>
</feature>
<feature type="transmembrane region" description="Helical" evidence="8">
    <location>
        <begin position="535"/>
        <end position="554"/>
    </location>
</feature>
<dbReference type="Gene3D" id="1.20.1250.20">
    <property type="entry name" value="MFS general substrate transporter like domains"/>
    <property type="match status" value="1"/>
</dbReference>
<feature type="transmembrane region" description="Helical" evidence="8">
    <location>
        <begin position="287"/>
        <end position="306"/>
    </location>
</feature>
<feature type="region of interest" description="Disordered" evidence="7">
    <location>
        <begin position="88"/>
        <end position="112"/>
    </location>
</feature>
<keyword evidence="3 8" id="KW-0812">Transmembrane</keyword>
<evidence type="ECO:0000256" key="1">
    <source>
        <dbReference type="ARBA" id="ARBA00004141"/>
    </source>
</evidence>
<sequence length="609" mass="66488">MSPTIPSSRILHDIRRSLYATAAGGIQVFYQDPGYAPDRYRDDEQSPTRLSQQDRISISSRLSRGTTPGSSVYEDDITARDGSEYINPFHDSHSVESQHDTQNPFDDSNSVQTVTRPEPPYHIFSRKQKWFVIVIIGVAGLFSGLSSNIFFPSLDAIARDLNVSLDMVSLTITSYLVIQGISPLFWGSISDALGRRPIYIASFAVYIVANIALSFSPNFAVLLIFRGLQAAGSASTVSIGNGVIQDITPPAERGAFISFYSSIRNFSIAIGPVLGGILSNFFGFRSIFIFLLILSSIVTIVIIFFLPETMRTIGGNGTLRLHGIYKPLIQKIRKEPDYMQDPEERTRKTITLATFAEPLKLLIQKDILVNLVFGGVVYTIWSMVTSSTTGLFKAKFNLSELQVGLAFLPNGLGTIVGSYVAGKLMTKDYLATELAYKTAHNMTVALSPKSLPQDFPIEYTRLRRLPLFTAVFILSTAPYGISLGTPLTSLPGWIAVPLTLQFLIAATSNAIFSLNQTLISDLCPGKGASASAMNNLVRCTLGAIGVAFIERMIAVVGPGATFLGLSFVIIAVGPLAVVHWFWGAQWRVERTTAKTEGKKESNEFGANKV</sequence>
<evidence type="ECO:0000256" key="6">
    <source>
        <dbReference type="ARBA" id="ARBA00023180"/>
    </source>
</evidence>
<feature type="compositionally biased region" description="Polar residues" evidence="7">
    <location>
        <begin position="100"/>
        <end position="112"/>
    </location>
</feature>
<protein>
    <submittedName>
        <fullName evidence="10">Major facilitator superfamily transporter</fullName>
    </submittedName>
</protein>
<evidence type="ECO:0000256" key="8">
    <source>
        <dbReference type="SAM" id="Phobius"/>
    </source>
</evidence>
<dbReference type="GO" id="GO:0005886">
    <property type="term" value="C:plasma membrane"/>
    <property type="evidence" value="ECO:0007669"/>
    <property type="project" value="TreeGrafter"/>
</dbReference>
<keyword evidence="5 8" id="KW-0472">Membrane</keyword>
<feature type="transmembrane region" description="Helical" evidence="8">
    <location>
        <begin position="130"/>
        <end position="151"/>
    </location>
</feature>
<gene>
    <name evidence="10" type="ORF">B0J13DRAFT_454195</name>
</gene>
<organism evidence="10 11">
    <name type="scientific">Dactylonectria estremocensis</name>
    <dbReference type="NCBI Taxonomy" id="1079267"/>
    <lineage>
        <taxon>Eukaryota</taxon>
        <taxon>Fungi</taxon>
        <taxon>Dikarya</taxon>
        <taxon>Ascomycota</taxon>
        <taxon>Pezizomycotina</taxon>
        <taxon>Sordariomycetes</taxon>
        <taxon>Hypocreomycetidae</taxon>
        <taxon>Hypocreales</taxon>
        <taxon>Nectriaceae</taxon>
        <taxon>Dactylonectria</taxon>
    </lineage>
</organism>
<dbReference type="FunFam" id="1.20.1250.20:FF:000172">
    <property type="entry name" value="MFS multidrug resistance transporter"/>
    <property type="match status" value="1"/>
</dbReference>
<feature type="transmembrane region" description="Helical" evidence="8">
    <location>
        <begin position="404"/>
        <end position="422"/>
    </location>
</feature>
<evidence type="ECO:0000256" key="7">
    <source>
        <dbReference type="SAM" id="MobiDB-lite"/>
    </source>
</evidence>
<evidence type="ECO:0000256" key="4">
    <source>
        <dbReference type="ARBA" id="ARBA00022989"/>
    </source>
</evidence>
<dbReference type="InterPro" id="IPR011701">
    <property type="entry name" value="MFS"/>
</dbReference>
<feature type="transmembrane region" description="Helical" evidence="8">
    <location>
        <begin position="493"/>
        <end position="514"/>
    </location>
</feature>
<feature type="domain" description="Major facilitator superfamily (MFS) profile" evidence="9">
    <location>
        <begin position="132"/>
        <end position="609"/>
    </location>
</feature>
<feature type="transmembrane region" description="Helical" evidence="8">
    <location>
        <begin position="465"/>
        <end position="481"/>
    </location>
</feature>
<dbReference type="PANTHER" id="PTHR23502:SF26">
    <property type="entry name" value="MAJOR FACILITATOR SUPERFAMILY (MFS) PROFILE DOMAIN-CONTAINING PROTEIN"/>
    <property type="match status" value="1"/>
</dbReference>
<evidence type="ECO:0000256" key="2">
    <source>
        <dbReference type="ARBA" id="ARBA00022448"/>
    </source>
</evidence>
<keyword evidence="6" id="KW-0325">Glycoprotein</keyword>
<keyword evidence="2" id="KW-0813">Transport</keyword>
<dbReference type="PROSITE" id="PS50850">
    <property type="entry name" value="MFS"/>
    <property type="match status" value="1"/>
</dbReference>